<organism evidence="1 2">
    <name type="scientific">Artomyces pyxidatus</name>
    <dbReference type="NCBI Taxonomy" id="48021"/>
    <lineage>
        <taxon>Eukaryota</taxon>
        <taxon>Fungi</taxon>
        <taxon>Dikarya</taxon>
        <taxon>Basidiomycota</taxon>
        <taxon>Agaricomycotina</taxon>
        <taxon>Agaricomycetes</taxon>
        <taxon>Russulales</taxon>
        <taxon>Auriscalpiaceae</taxon>
        <taxon>Artomyces</taxon>
    </lineage>
</organism>
<sequence>MVIRVLCGEKGEAIPIYVTPVLVAGITSTFLGMVIRVACFRKLGKFFTYQLAIRDKHKLVTTGPYSIVRHPSYTGVWLVHGGITACFLAKGMWITESGVMHTITGWIAGTLWAGMLVFVTFIGLRAKEEDKMLHIEFGKEWEAYAKRVPYRYVPGFI</sequence>
<proteinExistence type="predicted"/>
<dbReference type="Proteomes" id="UP000814140">
    <property type="component" value="Unassembled WGS sequence"/>
</dbReference>
<protein>
    <submittedName>
        <fullName evidence="1">Uncharacterized protein</fullName>
    </submittedName>
</protein>
<keyword evidence="2" id="KW-1185">Reference proteome</keyword>
<reference evidence="1" key="1">
    <citation type="submission" date="2021-03" db="EMBL/GenBank/DDBJ databases">
        <authorList>
            <consortium name="DOE Joint Genome Institute"/>
            <person name="Ahrendt S."/>
            <person name="Looney B.P."/>
            <person name="Miyauchi S."/>
            <person name="Morin E."/>
            <person name="Drula E."/>
            <person name="Courty P.E."/>
            <person name="Chicoki N."/>
            <person name="Fauchery L."/>
            <person name="Kohler A."/>
            <person name="Kuo A."/>
            <person name="Labutti K."/>
            <person name="Pangilinan J."/>
            <person name="Lipzen A."/>
            <person name="Riley R."/>
            <person name="Andreopoulos W."/>
            <person name="He G."/>
            <person name="Johnson J."/>
            <person name="Barry K.W."/>
            <person name="Grigoriev I.V."/>
            <person name="Nagy L."/>
            <person name="Hibbett D."/>
            <person name="Henrissat B."/>
            <person name="Matheny P.B."/>
            <person name="Labbe J."/>
            <person name="Martin F."/>
        </authorList>
    </citation>
    <scope>NUCLEOTIDE SEQUENCE</scope>
    <source>
        <strain evidence="1">HHB10654</strain>
    </source>
</reference>
<reference evidence="1" key="2">
    <citation type="journal article" date="2022" name="New Phytol.">
        <title>Evolutionary transition to the ectomycorrhizal habit in the genomes of a hyperdiverse lineage of mushroom-forming fungi.</title>
        <authorList>
            <person name="Looney B."/>
            <person name="Miyauchi S."/>
            <person name="Morin E."/>
            <person name="Drula E."/>
            <person name="Courty P.E."/>
            <person name="Kohler A."/>
            <person name="Kuo A."/>
            <person name="LaButti K."/>
            <person name="Pangilinan J."/>
            <person name="Lipzen A."/>
            <person name="Riley R."/>
            <person name="Andreopoulos W."/>
            <person name="He G."/>
            <person name="Johnson J."/>
            <person name="Nolan M."/>
            <person name="Tritt A."/>
            <person name="Barry K.W."/>
            <person name="Grigoriev I.V."/>
            <person name="Nagy L.G."/>
            <person name="Hibbett D."/>
            <person name="Henrissat B."/>
            <person name="Matheny P.B."/>
            <person name="Labbe J."/>
            <person name="Martin F.M."/>
        </authorList>
    </citation>
    <scope>NUCLEOTIDE SEQUENCE</scope>
    <source>
        <strain evidence="1">HHB10654</strain>
    </source>
</reference>
<evidence type="ECO:0000313" key="2">
    <source>
        <dbReference type="Proteomes" id="UP000814140"/>
    </source>
</evidence>
<dbReference type="EMBL" id="MU277221">
    <property type="protein sequence ID" value="KAI0060187.1"/>
    <property type="molecule type" value="Genomic_DNA"/>
</dbReference>
<comment type="caution">
    <text evidence="1">The sequence shown here is derived from an EMBL/GenBank/DDBJ whole genome shotgun (WGS) entry which is preliminary data.</text>
</comment>
<evidence type="ECO:0000313" key="1">
    <source>
        <dbReference type="EMBL" id="KAI0060187.1"/>
    </source>
</evidence>
<name>A0ACB8SVH3_9AGAM</name>
<gene>
    <name evidence="1" type="ORF">BV25DRAFT_1807967</name>
</gene>
<accession>A0ACB8SVH3</accession>